<sequence length="338" mass="39545">MSTRIAFLICTEPGRLEGQSLLLAESIRKYCGNLKDTPIYSFHPRIGEPISIQTRKAFEALEVIHQQLPINTDFHDYYLANKPLVCAYAEKTIDAEILVFLDSDKCFFSEPKEFLLPPGCNVAIRPEYGRGIGSTGSQDPQDEYWKKLYEVVGVKREIFVNTPIGNKRIRGYWNAGLVAVRRSAGIFSAWKENFEKVMYLKLSPTQGNYYVEQSVLSATLCSLEENVFNLPFSYNYPLPLHNRLSKQAQINSFDEMVSIHYFNMFYYHDWKKQLLNLKNLETKSEKYQWLCEGVMRHNMPFKPVLHRYILQLRKIEKNLHFFKMNIHLSDWIERVAQL</sequence>
<evidence type="ECO:0000313" key="1">
    <source>
        <dbReference type="EMBL" id="NMF63052.1"/>
    </source>
</evidence>
<gene>
    <name evidence="1" type="ORF">DP115_09775</name>
</gene>
<name>A0ABX1M3G4_9CYAN</name>
<comment type="caution">
    <text evidence="1">The sequence shown here is derived from an EMBL/GenBank/DDBJ whole genome shotgun (WGS) entry which is preliminary data.</text>
</comment>
<protein>
    <submittedName>
        <fullName evidence="1">Uncharacterized protein</fullName>
    </submittedName>
</protein>
<keyword evidence="2" id="KW-1185">Reference proteome</keyword>
<accession>A0ABX1M3G4</accession>
<reference evidence="1 2" key="1">
    <citation type="submission" date="2018-06" db="EMBL/GenBank/DDBJ databases">
        <title>Comparative genomics of Brasilonema spp. strains.</title>
        <authorList>
            <person name="Alvarenga D.O."/>
            <person name="Fiore M.F."/>
            <person name="Varani A.M."/>
        </authorList>
    </citation>
    <scope>NUCLEOTIDE SEQUENCE [LARGE SCALE GENOMIC DNA]</scope>
    <source>
        <strain evidence="1 2">UFV-OR1</strain>
    </source>
</reference>
<dbReference type="SUPFAM" id="SSF53448">
    <property type="entry name" value="Nucleotide-diphospho-sugar transferases"/>
    <property type="match status" value="1"/>
</dbReference>
<organism evidence="1 2">
    <name type="scientific">Brasilonema octagenarum UFV-OR1</name>
    <dbReference type="NCBI Taxonomy" id="417115"/>
    <lineage>
        <taxon>Bacteria</taxon>
        <taxon>Bacillati</taxon>
        <taxon>Cyanobacteriota</taxon>
        <taxon>Cyanophyceae</taxon>
        <taxon>Nostocales</taxon>
        <taxon>Scytonemataceae</taxon>
        <taxon>Brasilonema</taxon>
        <taxon>Octagenarum group</taxon>
    </lineage>
</organism>
<dbReference type="EMBL" id="QMEC01000029">
    <property type="protein sequence ID" value="NMF63052.1"/>
    <property type="molecule type" value="Genomic_DNA"/>
</dbReference>
<dbReference type="Proteomes" id="UP000762253">
    <property type="component" value="Unassembled WGS sequence"/>
</dbReference>
<proteinExistence type="predicted"/>
<dbReference type="RefSeq" id="WP_169264652.1">
    <property type="nucleotide sequence ID" value="NZ_QMEC01000029.1"/>
</dbReference>
<dbReference type="InterPro" id="IPR029044">
    <property type="entry name" value="Nucleotide-diphossugar_trans"/>
</dbReference>
<evidence type="ECO:0000313" key="2">
    <source>
        <dbReference type="Proteomes" id="UP000762253"/>
    </source>
</evidence>